<dbReference type="EMBL" id="CP060203">
    <property type="protein sequence ID" value="QNS41834.1"/>
    <property type="molecule type" value="Genomic_DNA"/>
</dbReference>
<dbReference type="InterPro" id="IPR027385">
    <property type="entry name" value="Beta-barrel_OMP"/>
</dbReference>
<evidence type="ECO:0000256" key="1">
    <source>
        <dbReference type="ARBA" id="ARBA00022729"/>
    </source>
</evidence>
<evidence type="ECO:0000256" key="2">
    <source>
        <dbReference type="SAM" id="SignalP"/>
    </source>
</evidence>
<keyword evidence="1 2" id="KW-0732">Signal</keyword>
<protein>
    <submittedName>
        <fullName evidence="4">Outer membrane beta-barrel protein</fullName>
    </submittedName>
</protein>
<keyword evidence="5" id="KW-1185">Reference proteome</keyword>
<dbReference type="InterPro" id="IPR011250">
    <property type="entry name" value="OMP/PagP_B-barrel"/>
</dbReference>
<reference evidence="4 5" key="1">
    <citation type="submission" date="2020-07" db="EMBL/GenBank/DDBJ databases">
        <title>Complete genome and description of Chryseobacterium manosquense strain Marseille-Q2069 sp. nov.</title>
        <authorList>
            <person name="Boxberger M."/>
        </authorList>
    </citation>
    <scope>NUCLEOTIDE SEQUENCE [LARGE SCALE GENOMIC DNA]</scope>
    <source>
        <strain evidence="4 5">Marseille-Q2069</strain>
    </source>
</reference>
<evidence type="ECO:0000259" key="3">
    <source>
        <dbReference type="Pfam" id="PF13505"/>
    </source>
</evidence>
<evidence type="ECO:0000313" key="4">
    <source>
        <dbReference type="EMBL" id="QNS41834.1"/>
    </source>
</evidence>
<accession>A0A7H1DXX6</accession>
<feature type="chain" id="PRO_5028913304" evidence="2">
    <location>
        <begin position="19"/>
        <end position="206"/>
    </location>
</feature>
<organism evidence="4 5">
    <name type="scientific">Chryseobacterium manosquense</name>
    <dbReference type="NCBI Taxonomy" id="2754694"/>
    <lineage>
        <taxon>Bacteria</taxon>
        <taxon>Pseudomonadati</taxon>
        <taxon>Bacteroidota</taxon>
        <taxon>Flavobacteriia</taxon>
        <taxon>Flavobacteriales</taxon>
        <taxon>Weeksellaceae</taxon>
        <taxon>Chryseobacterium group</taxon>
        <taxon>Chryseobacterium</taxon>
    </lineage>
</organism>
<feature type="signal peptide" evidence="2">
    <location>
        <begin position="1"/>
        <end position="18"/>
    </location>
</feature>
<name>A0A7H1DXX6_9FLAO</name>
<dbReference type="Pfam" id="PF13505">
    <property type="entry name" value="OMP_b-brl"/>
    <property type="match status" value="1"/>
</dbReference>
<evidence type="ECO:0000313" key="5">
    <source>
        <dbReference type="Proteomes" id="UP000516438"/>
    </source>
</evidence>
<proteinExistence type="predicted"/>
<dbReference type="KEGG" id="cmaq:H0S70_02270"/>
<dbReference type="Gene3D" id="2.40.160.20">
    <property type="match status" value="1"/>
</dbReference>
<sequence>MKKLLLVGALALFAAVNAQTEKGSWVIGGSTTLGFNSATSKYKYDGESEDGPKVSTVTVTPSVAYFVANNIAVGVDLGISSISQKEESNNYSDKTTTTTISVMPTGTYYFKSASNILPYLGVGVGYASSKVKNTYTFGNQSGTDEEKVDGFAYKAKGGVVFLLNQSVGIDLGVSYMGINGKLDSDNDVKVNTGTVGVNAGVSVFFK</sequence>
<dbReference type="Proteomes" id="UP000516438">
    <property type="component" value="Chromosome"/>
</dbReference>
<dbReference type="AlphaFoldDB" id="A0A7H1DXX6"/>
<dbReference type="SUPFAM" id="SSF56925">
    <property type="entry name" value="OMPA-like"/>
    <property type="match status" value="1"/>
</dbReference>
<feature type="domain" description="Outer membrane protein beta-barrel" evidence="3">
    <location>
        <begin position="6"/>
        <end position="198"/>
    </location>
</feature>
<gene>
    <name evidence="4" type="ORF">H0S70_02270</name>
</gene>